<keyword evidence="1" id="KW-0805">Transcription regulation</keyword>
<dbReference type="PROSITE" id="PS01124">
    <property type="entry name" value="HTH_ARAC_FAMILY_2"/>
    <property type="match status" value="1"/>
</dbReference>
<dbReference type="RefSeq" id="WP_165822868.1">
    <property type="nucleotide sequence ID" value="NZ_JACHVZ010000019.1"/>
</dbReference>
<proteinExistence type="predicted"/>
<evidence type="ECO:0000256" key="1">
    <source>
        <dbReference type="ARBA" id="ARBA00023015"/>
    </source>
</evidence>
<dbReference type="PANTHER" id="PTHR46796">
    <property type="entry name" value="HTH-TYPE TRANSCRIPTIONAL ACTIVATOR RHAS-RELATED"/>
    <property type="match status" value="1"/>
</dbReference>
<dbReference type="EMBL" id="JACHVZ010000019">
    <property type="protein sequence ID" value="MBB2931392.1"/>
    <property type="molecule type" value="Genomic_DNA"/>
</dbReference>
<dbReference type="PROSITE" id="PS00041">
    <property type="entry name" value="HTH_ARAC_FAMILY_1"/>
    <property type="match status" value="1"/>
</dbReference>
<keyword evidence="6" id="KW-1185">Reference proteome</keyword>
<evidence type="ECO:0000259" key="4">
    <source>
        <dbReference type="PROSITE" id="PS01124"/>
    </source>
</evidence>
<dbReference type="InterPro" id="IPR009057">
    <property type="entry name" value="Homeodomain-like_sf"/>
</dbReference>
<sequence length="377" mass="42230">MPMERHTHFRAGHSRQAYATRSCIFLSCFTRTDCRAKDPARGAFPSVLNLFNTASRRNRLSWRTVGDLCLTHVRRTPDENAMNAEYAGNAAAYFHLPEARILRSTSLHNADITITRLTATKNTVNLTDPIPPANAFVLSLQLQPLPRHELWLDGKREPVTPYGRGAISVVDLAARPTAFLPTAFDCIQFYLPQATLEQLAAAEDRAPIRELAVPHGAHDPFVESIGKLLLPALSEARAPRLFVDGLVIALHHHLAARYTGVRVREPHGPGRLAPWQVARVKAMIDAHLDKSLSMPQLAAACELSPWYFCRAFRMTTGIAPHQWLIRRRMEKAQEMLAKTDRPIAEIALRCGFSDQSHFTRTFSRMTGVSPGAWRQPQ</sequence>
<gene>
    <name evidence="5" type="ORF">FHX59_005863</name>
</gene>
<dbReference type="InterPro" id="IPR020449">
    <property type="entry name" value="Tscrpt_reg_AraC-type_HTH"/>
</dbReference>
<name>A0ABR6FVD7_9BURK</name>
<accession>A0ABR6FVD7</accession>
<dbReference type="SMART" id="SM00342">
    <property type="entry name" value="HTH_ARAC"/>
    <property type="match status" value="1"/>
</dbReference>
<keyword evidence="3" id="KW-0804">Transcription</keyword>
<dbReference type="InterPro" id="IPR018060">
    <property type="entry name" value="HTH_AraC"/>
</dbReference>
<dbReference type="SUPFAM" id="SSF46689">
    <property type="entry name" value="Homeodomain-like"/>
    <property type="match status" value="2"/>
</dbReference>
<protein>
    <submittedName>
        <fullName evidence="5">AraC-like DNA-binding protein</fullName>
    </submittedName>
</protein>
<organism evidence="5 6">
    <name type="scientific">Paraburkholderia silvatlantica</name>
    <dbReference type="NCBI Taxonomy" id="321895"/>
    <lineage>
        <taxon>Bacteria</taxon>
        <taxon>Pseudomonadati</taxon>
        <taxon>Pseudomonadota</taxon>
        <taxon>Betaproteobacteria</taxon>
        <taxon>Burkholderiales</taxon>
        <taxon>Burkholderiaceae</taxon>
        <taxon>Paraburkholderia</taxon>
    </lineage>
</organism>
<dbReference type="PANTHER" id="PTHR46796:SF14">
    <property type="entry name" value="TRANSCRIPTIONAL REGULATORY PROTEIN"/>
    <property type="match status" value="1"/>
</dbReference>
<keyword evidence="2" id="KW-0238">DNA-binding</keyword>
<dbReference type="Gene3D" id="1.10.10.60">
    <property type="entry name" value="Homeodomain-like"/>
    <property type="match status" value="2"/>
</dbReference>
<evidence type="ECO:0000313" key="6">
    <source>
        <dbReference type="Proteomes" id="UP000533533"/>
    </source>
</evidence>
<dbReference type="PRINTS" id="PR00032">
    <property type="entry name" value="HTHARAC"/>
</dbReference>
<feature type="domain" description="HTH araC/xylS-type" evidence="4">
    <location>
        <begin position="278"/>
        <end position="376"/>
    </location>
</feature>
<evidence type="ECO:0000256" key="3">
    <source>
        <dbReference type="ARBA" id="ARBA00023163"/>
    </source>
</evidence>
<dbReference type="InterPro" id="IPR018062">
    <property type="entry name" value="HTH_AraC-typ_CS"/>
</dbReference>
<evidence type="ECO:0000256" key="2">
    <source>
        <dbReference type="ARBA" id="ARBA00023125"/>
    </source>
</evidence>
<comment type="caution">
    <text evidence="5">The sequence shown here is derived from an EMBL/GenBank/DDBJ whole genome shotgun (WGS) entry which is preliminary data.</text>
</comment>
<dbReference type="Pfam" id="PF12833">
    <property type="entry name" value="HTH_18"/>
    <property type="match status" value="1"/>
</dbReference>
<dbReference type="Proteomes" id="UP000533533">
    <property type="component" value="Unassembled WGS sequence"/>
</dbReference>
<evidence type="ECO:0000313" key="5">
    <source>
        <dbReference type="EMBL" id="MBB2931392.1"/>
    </source>
</evidence>
<dbReference type="InterPro" id="IPR050204">
    <property type="entry name" value="AraC_XylS_family_regulators"/>
</dbReference>
<reference evidence="5 6" key="1">
    <citation type="submission" date="2020-08" db="EMBL/GenBank/DDBJ databases">
        <title>Genomic Encyclopedia of Type Strains, Phase IV (KMG-V): Genome sequencing to study the core and pangenomes of soil and plant-associated prokaryotes.</title>
        <authorList>
            <person name="Whitman W."/>
        </authorList>
    </citation>
    <scope>NUCLEOTIDE SEQUENCE [LARGE SCALE GENOMIC DNA]</scope>
    <source>
        <strain evidence="5 6">SRMrh-85</strain>
    </source>
</reference>